<protein>
    <submittedName>
        <fullName evidence="2">Uncharacterized protein</fullName>
    </submittedName>
</protein>
<dbReference type="AlphaFoldDB" id="A0A9Q0K0Q6"/>
<dbReference type="InterPro" id="IPR012438">
    <property type="entry name" value="DUF1639"/>
</dbReference>
<dbReference type="PANTHER" id="PTHR33130">
    <property type="entry name" value="PUTATIVE (DUF1639)-RELATED"/>
    <property type="match status" value="1"/>
</dbReference>
<feature type="region of interest" description="Disordered" evidence="1">
    <location>
        <begin position="186"/>
        <end position="213"/>
    </location>
</feature>
<dbReference type="Proteomes" id="UP001141806">
    <property type="component" value="Unassembled WGS sequence"/>
</dbReference>
<feature type="region of interest" description="Disordered" evidence="1">
    <location>
        <begin position="144"/>
        <end position="172"/>
    </location>
</feature>
<evidence type="ECO:0000313" key="2">
    <source>
        <dbReference type="EMBL" id="KAJ4957258.1"/>
    </source>
</evidence>
<dbReference type="PANTHER" id="PTHR33130:SF40">
    <property type="entry name" value="CHROMOGRANIN (DUF1639)"/>
    <property type="match status" value="1"/>
</dbReference>
<gene>
    <name evidence="2" type="ORF">NE237_014041</name>
</gene>
<accession>A0A9Q0K0Q6</accession>
<dbReference type="OrthoDB" id="909814at2759"/>
<proteinExistence type="predicted"/>
<dbReference type="EMBL" id="JAMYWD010000011">
    <property type="protein sequence ID" value="KAJ4957258.1"/>
    <property type="molecule type" value="Genomic_DNA"/>
</dbReference>
<sequence>MVFQEISKAEEALQSKDMATAPVKSQALHNFSLPYLKWGKNQMNNHRCRKLIDSSRDSSPPDHRSSPCEAESEGASASICRKDSEAENRKYQIGSRNSKNRFGFSSCSSAALTTEKLLKNPTVSEADAVGLEESKTKLLIRFRTSGKEESVSKNKAAAVPADGGEVEESAPKPWNLRPRRAVFKAPVDNGGASKNGDFLDDFPPMQPPENLPKSLRLRGFAEGHNVEKKEKRQLSISLTREEIEEDIFSLTGSKPSRRPRKRARNVQKQLDNAFPGLWLVGTTADSYRVPDAPSKR</sequence>
<keyword evidence="3" id="KW-1185">Reference proteome</keyword>
<dbReference type="Pfam" id="PF07797">
    <property type="entry name" value="DUF1639"/>
    <property type="match status" value="1"/>
</dbReference>
<evidence type="ECO:0000313" key="3">
    <source>
        <dbReference type="Proteomes" id="UP001141806"/>
    </source>
</evidence>
<comment type="caution">
    <text evidence="2">The sequence shown here is derived from an EMBL/GenBank/DDBJ whole genome shotgun (WGS) entry which is preliminary data.</text>
</comment>
<feature type="region of interest" description="Disordered" evidence="1">
    <location>
        <begin position="52"/>
        <end position="93"/>
    </location>
</feature>
<name>A0A9Q0K0Q6_9MAGN</name>
<organism evidence="2 3">
    <name type="scientific">Protea cynaroides</name>
    <dbReference type="NCBI Taxonomy" id="273540"/>
    <lineage>
        <taxon>Eukaryota</taxon>
        <taxon>Viridiplantae</taxon>
        <taxon>Streptophyta</taxon>
        <taxon>Embryophyta</taxon>
        <taxon>Tracheophyta</taxon>
        <taxon>Spermatophyta</taxon>
        <taxon>Magnoliopsida</taxon>
        <taxon>Proteales</taxon>
        <taxon>Proteaceae</taxon>
        <taxon>Protea</taxon>
    </lineage>
</organism>
<reference evidence="2" key="1">
    <citation type="journal article" date="2023" name="Plant J.">
        <title>The genome of the king protea, Protea cynaroides.</title>
        <authorList>
            <person name="Chang J."/>
            <person name="Duong T.A."/>
            <person name="Schoeman C."/>
            <person name="Ma X."/>
            <person name="Roodt D."/>
            <person name="Barker N."/>
            <person name="Li Z."/>
            <person name="Van de Peer Y."/>
            <person name="Mizrachi E."/>
        </authorList>
    </citation>
    <scope>NUCLEOTIDE SEQUENCE</scope>
    <source>
        <tissue evidence="2">Young leaves</tissue>
    </source>
</reference>
<feature type="compositionally biased region" description="Basic and acidic residues" evidence="1">
    <location>
        <begin position="80"/>
        <end position="90"/>
    </location>
</feature>
<evidence type="ECO:0000256" key="1">
    <source>
        <dbReference type="SAM" id="MobiDB-lite"/>
    </source>
</evidence>
<feature type="compositionally biased region" description="Basic and acidic residues" evidence="1">
    <location>
        <begin position="52"/>
        <end position="66"/>
    </location>
</feature>